<evidence type="ECO:0000313" key="3">
    <source>
        <dbReference type="EnsemblFungi" id="CEF71976"/>
    </source>
</evidence>
<evidence type="ECO:0000313" key="4">
    <source>
        <dbReference type="Proteomes" id="UP000070720"/>
    </source>
</evidence>
<reference evidence="3 4" key="2">
    <citation type="journal article" date="2010" name="Nature">
        <title>Comparative genomics reveals mobile pathogenicity chromosomes in Fusarium.</title>
        <authorList>
            <person name="Ma L.J."/>
            <person name="van der Does H.C."/>
            <person name="Borkovich K.A."/>
            <person name="Coleman J.J."/>
            <person name="Daboussi M.J."/>
            <person name="Di Pietro A."/>
            <person name="Dufresne M."/>
            <person name="Freitag M."/>
            <person name="Grabherr M."/>
            <person name="Henrissat B."/>
            <person name="Houterman P.M."/>
            <person name="Kang S."/>
            <person name="Shim W.B."/>
            <person name="Woloshuk C."/>
            <person name="Xie X."/>
            <person name="Xu J.R."/>
            <person name="Antoniw J."/>
            <person name="Baker S.E."/>
            <person name="Bluhm B.H."/>
            <person name="Breakspear A."/>
            <person name="Brown D.W."/>
            <person name="Butchko R.A."/>
            <person name="Chapman S."/>
            <person name="Coulson R."/>
            <person name="Coutinho P.M."/>
            <person name="Danchin E.G."/>
            <person name="Diener A."/>
            <person name="Gale L.R."/>
            <person name="Gardiner D.M."/>
            <person name="Goff S."/>
            <person name="Hammond-Kosack K.E."/>
            <person name="Hilburn K."/>
            <person name="Hua-Van A."/>
            <person name="Jonkers W."/>
            <person name="Kazan K."/>
            <person name="Kodira C.D."/>
            <person name="Koehrsen M."/>
            <person name="Kumar L."/>
            <person name="Lee Y.H."/>
            <person name="Li L."/>
            <person name="Manners J.M."/>
            <person name="Miranda-Saavedra D."/>
            <person name="Mukherjee M."/>
            <person name="Park G."/>
            <person name="Park J."/>
            <person name="Park S.Y."/>
            <person name="Proctor R.H."/>
            <person name="Regev A."/>
            <person name="Ruiz-Roldan M.C."/>
            <person name="Sain D."/>
            <person name="Sakthikumar S."/>
            <person name="Sykes S."/>
            <person name="Schwartz D.C."/>
            <person name="Turgeon B.G."/>
            <person name="Wapinski I."/>
            <person name="Yoder O."/>
            <person name="Young S."/>
            <person name="Zeng Q."/>
            <person name="Zhou S."/>
            <person name="Galagan J."/>
            <person name="Cuomo C.A."/>
            <person name="Kistler H.C."/>
            <person name="Rep M."/>
        </authorList>
    </citation>
    <scope>GENOME REANNOTATION</scope>
    <source>
        <strain evidence="4">ATCC MYA-4620 / CBS 123657 / FGSC 9075 / NRRL 31084 / PH-1</strain>
        <strain evidence="3">PH-1 / ATCC MYA-4620 / FGSC 9075 / NRRL 31084</strain>
    </source>
</reference>
<dbReference type="InterPro" id="IPR038305">
    <property type="entry name" value="HeLo_sf"/>
</dbReference>
<feature type="domain" description="Prion-inhibition and propagation HeLo" evidence="1">
    <location>
        <begin position="4"/>
        <end position="79"/>
    </location>
</feature>
<dbReference type="VEuPathDB" id="FungiDB:FGRAMPH1_01G00353"/>
<evidence type="ECO:0000259" key="1">
    <source>
        <dbReference type="Pfam" id="PF14479"/>
    </source>
</evidence>
<dbReference type="InterPro" id="IPR029498">
    <property type="entry name" value="HeLo_dom"/>
</dbReference>
<accession>A0A0E0RL51</accession>
<sequence>MTSKDLVSETLQQIIDLLANTQIIRKKYGCDAFNELNVKSSTYKYELMARFKTSKWAIRDRGKFGLLISDVRSLVDSLMVELIGQRSRLKDCG</sequence>
<protein>
    <submittedName>
        <fullName evidence="2">Chromosome 1, complete genome</fullName>
    </submittedName>
</protein>
<dbReference type="Gene3D" id="1.20.120.1020">
    <property type="entry name" value="Prion-inhibition and propagation, HeLo domain"/>
    <property type="match status" value="1"/>
</dbReference>
<accession>A0A098D205</accession>
<keyword evidence="4" id="KW-1185">Reference proteome</keyword>
<organism evidence="2 4">
    <name type="scientific">Gibberella zeae (strain ATCC MYA-4620 / CBS 123657 / FGSC 9075 / NRRL 31084 / PH-1)</name>
    <name type="common">Wheat head blight fungus</name>
    <name type="synonym">Fusarium graminearum</name>
    <dbReference type="NCBI Taxonomy" id="229533"/>
    <lineage>
        <taxon>Eukaryota</taxon>
        <taxon>Fungi</taxon>
        <taxon>Dikarya</taxon>
        <taxon>Ascomycota</taxon>
        <taxon>Pezizomycotina</taxon>
        <taxon>Sordariomycetes</taxon>
        <taxon>Hypocreomycetidae</taxon>
        <taxon>Hypocreales</taxon>
        <taxon>Nectriaceae</taxon>
        <taxon>Fusarium</taxon>
    </lineage>
</organism>
<reference evidence="2 4" key="3">
    <citation type="journal article" date="2015" name="BMC Genomics">
        <title>The completed genome sequence of the pathogenic ascomycete fungus Fusarium graminearum.</title>
        <authorList>
            <person name="King R."/>
            <person name="Urban M."/>
            <person name="Hammond-Kosack M.C."/>
            <person name="Hassani-Pak K."/>
            <person name="Hammond-Kosack K.E."/>
        </authorList>
    </citation>
    <scope>NUCLEOTIDE SEQUENCE [LARGE SCALE GENOMIC DNA]</scope>
    <source>
        <strain evidence="4">ATCC MYA-4620 / CBS 123657 / FGSC 9075 / NRRL 31084 / PH-1</strain>
        <strain evidence="2">PH-1</strain>
    </source>
</reference>
<dbReference type="EnsemblFungi" id="CEF71976">
    <property type="protein sequence ID" value="CEF71976"/>
    <property type="gene ID" value="FGRRES_15049"/>
</dbReference>
<dbReference type="AlphaFoldDB" id="A0A098D205"/>
<proteinExistence type="predicted"/>
<gene>
    <name evidence="2" type="ORF">FGRAMPH1_01T00353</name>
</gene>
<dbReference type="EMBL" id="HG970332">
    <property type="protein sequence ID" value="CEF71976.1"/>
    <property type="molecule type" value="Genomic_DNA"/>
</dbReference>
<dbReference type="Pfam" id="PF14479">
    <property type="entry name" value="HeLo"/>
    <property type="match status" value="1"/>
</dbReference>
<evidence type="ECO:0000313" key="2">
    <source>
        <dbReference type="EMBL" id="CEF71976.1"/>
    </source>
</evidence>
<dbReference type="Proteomes" id="UP000070720">
    <property type="component" value="Chromosome 1"/>
</dbReference>
<reference evidence="3 4" key="1">
    <citation type="journal article" date="2007" name="Science">
        <title>The Fusarium graminearum genome reveals a link between localized polymorphism and pathogen specialization.</title>
        <authorList>
            <person name="Cuomo C.A."/>
            <person name="Gueldener U."/>
            <person name="Xu J.-R."/>
            <person name="Trail F."/>
            <person name="Turgeon B.G."/>
            <person name="Di Pietro A."/>
            <person name="Walton J.D."/>
            <person name="Ma L.-J."/>
            <person name="Baker S.E."/>
            <person name="Rep M."/>
            <person name="Adam G."/>
            <person name="Antoniw J."/>
            <person name="Baldwin T."/>
            <person name="Calvo S.E."/>
            <person name="Chang Y.-L."/>
            <person name="DeCaprio D."/>
            <person name="Gale L.R."/>
            <person name="Gnerre S."/>
            <person name="Goswami R.S."/>
            <person name="Hammond-Kosack K."/>
            <person name="Harris L.J."/>
            <person name="Hilburn K."/>
            <person name="Kennell J.C."/>
            <person name="Kroken S."/>
            <person name="Magnuson J.K."/>
            <person name="Mannhaupt G."/>
            <person name="Mauceli E.W."/>
            <person name="Mewes H.-W."/>
            <person name="Mitterbauer R."/>
            <person name="Muehlbauer G."/>
            <person name="Muensterkoetter M."/>
            <person name="Nelson D."/>
            <person name="O'Donnell K."/>
            <person name="Ouellet T."/>
            <person name="Qi W."/>
            <person name="Quesneville H."/>
            <person name="Roncero M.I.G."/>
            <person name="Seong K.-Y."/>
            <person name="Tetko I.V."/>
            <person name="Urban M."/>
            <person name="Waalwijk C."/>
            <person name="Ward T.J."/>
            <person name="Yao J."/>
            <person name="Birren B.W."/>
            <person name="Kistler H.C."/>
        </authorList>
    </citation>
    <scope>NUCLEOTIDE SEQUENCE [LARGE SCALE GENOMIC DNA]</scope>
    <source>
        <strain evidence="4">ATCC MYA-4620 / CBS 123657 / FGSC 9075 / NRRL 31084 / PH-1</strain>
        <strain evidence="3">PH-1 / ATCC MYA-4620 / FGSC 9075 / NRRL 31084</strain>
    </source>
</reference>
<name>A0A098D205_GIBZE</name>
<reference evidence="3" key="4">
    <citation type="submission" date="2017-01" db="UniProtKB">
        <authorList>
            <consortium name="EnsemblFungi"/>
        </authorList>
    </citation>
    <scope>IDENTIFICATION</scope>
    <source>
        <strain evidence="3">PH-1 / ATCC MYA-4620 / FGSC 9075 / NRRL 31084</strain>
    </source>
</reference>
<dbReference type="InParanoid" id="A0A098D205"/>